<keyword evidence="1" id="KW-0732">Signal</keyword>
<evidence type="ECO:0008006" key="4">
    <source>
        <dbReference type="Google" id="ProtNLM"/>
    </source>
</evidence>
<feature type="signal peptide" evidence="1">
    <location>
        <begin position="1"/>
        <end position="21"/>
    </location>
</feature>
<name>A0A8H7VB05_9FUNG</name>
<dbReference type="AlphaFoldDB" id="A0A8H7VB05"/>
<dbReference type="Pfam" id="PF08757">
    <property type="entry name" value="CotH"/>
    <property type="match status" value="1"/>
</dbReference>
<dbReference type="PANTHER" id="PTHR40050">
    <property type="entry name" value="INNER SPORE COAT PROTEIN H"/>
    <property type="match status" value="1"/>
</dbReference>
<accession>A0A8H7VB05</accession>
<sequence length="563" mass="64346">MVLKLLYLMCLLTYCTNVVLGDDLITYNVLSVQMLTPDKAMGVLVDGNFFPLQQSNSVPMMYTGSAPKSQNSYQYTVAKAIDKSIIHTEEFQRPSEYLTEEKTFNDVYGQHWHKIDDMHKLPQLYAFDKDETAHVGGMKDPAASNLYEDGTVATIHINAPPEQIEEMHEKKMDKKVNLRATMTYINYNSIQEFHNVTFKVSGHSSRQWSKVPYKVKISSKAYPEGLYRRWQLKLRPESTDPTMIREKLYNDVLRSTGVVAARGGYARLYINNKPIGLFLIVDDPASTSFIRETIYGGDKQARIGAVIKADAAEGSTTANLNYLGEDPSSYESETYEIKRESPEGTPSAVEDLINFTKFIREYDPDDVPNDHRAVEVWNEHIDITSYIRQLAVEWLTGNWDAHQYAGNNYILHHHSTYNRYLILPVDFDYTFGNGVEADQMRFLTGKPLEMSEGQPVNSYLWDKVRSTPYLLKMYQNTIKDINEHLTTPDLLNARIDSIINLIESSIQWDHSLKSQTTGIITSQSMADFRSAFEEGTKNKVDQLIGLKEWIRVKHSSVTNLVVE</sequence>
<evidence type="ECO:0000313" key="2">
    <source>
        <dbReference type="EMBL" id="KAG2213815.1"/>
    </source>
</evidence>
<evidence type="ECO:0000256" key="1">
    <source>
        <dbReference type="SAM" id="SignalP"/>
    </source>
</evidence>
<keyword evidence="3" id="KW-1185">Reference proteome</keyword>
<evidence type="ECO:0000313" key="3">
    <source>
        <dbReference type="Proteomes" id="UP000603453"/>
    </source>
</evidence>
<dbReference type="Proteomes" id="UP000603453">
    <property type="component" value="Unassembled WGS sequence"/>
</dbReference>
<proteinExistence type="predicted"/>
<comment type="caution">
    <text evidence="2">The sequence shown here is derived from an EMBL/GenBank/DDBJ whole genome shotgun (WGS) entry which is preliminary data.</text>
</comment>
<feature type="chain" id="PRO_5034568381" description="Spore coat protein CotH" evidence="1">
    <location>
        <begin position="22"/>
        <end position="563"/>
    </location>
</feature>
<dbReference type="EMBL" id="JAEPRD010000002">
    <property type="protein sequence ID" value="KAG2213815.1"/>
    <property type="molecule type" value="Genomic_DNA"/>
</dbReference>
<gene>
    <name evidence="2" type="ORF">INT47_001084</name>
</gene>
<dbReference type="OrthoDB" id="10267127at2759"/>
<dbReference type="PANTHER" id="PTHR40050:SF1">
    <property type="entry name" value="INNER SPORE COAT PROTEIN H"/>
    <property type="match status" value="1"/>
</dbReference>
<reference evidence="2" key="1">
    <citation type="submission" date="2020-12" db="EMBL/GenBank/DDBJ databases">
        <title>Metabolic potential, ecology and presence of endohyphal bacteria is reflected in genomic diversity of Mucoromycotina.</title>
        <authorList>
            <person name="Muszewska A."/>
            <person name="Okrasinska A."/>
            <person name="Steczkiewicz K."/>
            <person name="Drgas O."/>
            <person name="Orlowska M."/>
            <person name="Perlinska-Lenart U."/>
            <person name="Aleksandrzak-Piekarczyk T."/>
            <person name="Szatraj K."/>
            <person name="Zielenkiewicz U."/>
            <person name="Pilsyk S."/>
            <person name="Malc E."/>
            <person name="Mieczkowski P."/>
            <person name="Kruszewska J.S."/>
            <person name="Biernat P."/>
            <person name="Pawlowska J."/>
        </authorList>
    </citation>
    <scope>NUCLEOTIDE SEQUENCE</scope>
    <source>
        <strain evidence="2">WA0000017839</strain>
    </source>
</reference>
<organism evidence="2 3">
    <name type="scientific">Mucor saturninus</name>
    <dbReference type="NCBI Taxonomy" id="64648"/>
    <lineage>
        <taxon>Eukaryota</taxon>
        <taxon>Fungi</taxon>
        <taxon>Fungi incertae sedis</taxon>
        <taxon>Mucoromycota</taxon>
        <taxon>Mucoromycotina</taxon>
        <taxon>Mucoromycetes</taxon>
        <taxon>Mucorales</taxon>
        <taxon>Mucorineae</taxon>
        <taxon>Mucoraceae</taxon>
        <taxon>Mucor</taxon>
    </lineage>
</organism>
<dbReference type="InterPro" id="IPR014867">
    <property type="entry name" value="Spore_coat_CotH_CotH2/3/7"/>
</dbReference>
<protein>
    <recommendedName>
        <fullName evidence="4">Spore coat protein CotH</fullName>
    </recommendedName>
</protein>